<dbReference type="CDD" id="cd00090">
    <property type="entry name" value="HTH_ARSR"/>
    <property type="match status" value="1"/>
</dbReference>
<dbReference type="InterPro" id="IPR036388">
    <property type="entry name" value="WH-like_DNA-bd_sf"/>
</dbReference>
<dbReference type="Gene3D" id="1.10.10.10">
    <property type="entry name" value="Winged helix-like DNA-binding domain superfamily/Winged helix DNA-binding domain"/>
    <property type="match status" value="1"/>
</dbReference>
<dbReference type="InterPro" id="IPR036390">
    <property type="entry name" value="WH_DNA-bd_sf"/>
</dbReference>
<keyword evidence="2" id="KW-1185">Reference proteome</keyword>
<dbReference type="Proteomes" id="UP001595816">
    <property type="component" value="Unassembled WGS sequence"/>
</dbReference>
<evidence type="ECO:0000313" key="2">
    <source>
        <dbReference type="Proteomes" id="UP001595816"/>
    </source>
</evidence>
<proteinExistence type="predicted"/>
<gene>
    <name evidence="1" type="ORF">ACFOZ4_30060</name>
</gene>
<organism evidence="1 2">
    <name type="scientific">Hamadaea flava</name>
    <dbReference type="NCBI Taxonomy" id="1742688"/>
    <lineage>
        <taxon>Bacteria</taxon>
        <taxon>Bacillati</taxon>
        <taxon>Actinomycetota</taxon>
        <taxon>Actinomycetes</taxon>
        <taxon>Micromonosporales</taxon>
        <taxon>Micromonosporaceae</taxon>
        <taxon>Hamadaea</taxon>
    </lineage>
</organism>
<reference evidence="2" key="1">
    <citation type="journal article" date="2019" name="Int. J. Syst. Evol. Microbiol.">
        <title>The Global Catalogue of Microorganisms (GCM) 10K type strain sequencing project: providing services to taxonomists for standard genome sequencing and annotation.</title>
        <authorList>
            <consortium name="The Broad Institute Genomics Platform"/>
            <consortium name="The Broad Institute Genome Sequencing Center for Infectious Disease"/>
            <person name="Wu L."/>
            <person name="Ma J."/>
        </authorList>
    </citation>
    <scope>NUCLEOTIDE SEQUENCE [LARGE SCALE GENOMIC DNA]</scope>
    <source>
        <strain evidence="2">CGMCC 4.7289</strain>
    </source>
</reference>
<dbReference type="RefSeq" id="WP_253763316.1">
    <property type="nucleotide sequence ID" value="NZ_JAMZDZ010000001.1"/>
</dbReference>
<dbReference type="InterPro" id="IPR051011">
    <property type="entry name" value="Metal_resp_trans_reg"/>
</dbReference>
<dbReference type="PANTHER" id="PTHR43132:SF8">
    <property type="entry name" value="HTH-TYPE TRANSCRIPTIONAL REGULATOR KMTR"/>
    <property type="match status" value="1"/>
</dbReference>
<protein>
    <submittedName>
        <fullName evidence="1">ArsR family transcriptional regulator</fullName>
    </submittedName>
</protein>
<comment type="caution">
    <text evidence="1">The sequence shown here is derived from an EMBL/GenBank/DDBJ whole genome shotgun (WGS) entry which is preliminary data.</text>
</comment>
<dbReference type="PANTHER" id="PTHR43132">
    <property type="entry name" value="ARSENICAL RESISTANCE OPERON REPRESSOR ARSR-RELATED"/>
    <property type="match status" value="1"/>
</dbReference>
<accession>A0ABV8LUZ8</accession>
<dbReference type="InterPro" id="IPR011991">
    <property type="entry name" value="ArsR-like_HTH"/>
</dbReference>
<dbReference type="SUPFAM" id="SSF46785">
    <property type="entry name" value="Winged helix' DNA-binding domain"/>
    <property type="match status" value="1"/>
</dbReference>
<name>A0ABV8LUZ8_9ACTN</name>
<evidence type="ECO:0000313" key="1">
    <source>
        <dbReference type="EMBL" id="MFC4134876.1"/>
    </source>
</evidence>
<dbReference type="EMBL" id="JBHSAY010000017">
    <property type="protein sequence ID" value="MFC4134876.1"/>
    <property type="molecule type" value="Genomic_DNA"/>
</dbReference>
<sequence>MLRIHFSLSDLANPRIAAGPDWLWELSLSIHQLRLREVPTHIGGWRAGLLDRLHPGGSLRRSIDLALAVNPPRGYFPDFLTPTRGDAGFDESLERVLTTPSRRVLREIGLMDKPITAGHIRLSTMVDLGSAMRAYREAALTPIWTRVTGAVAADRADRLRQMGAGGIGAVLNRLHPCASYHDGVLSIRVWGGTGNRDLHLGGRGLVLVPSYFKETRQLMVLADNDMPPVLVYPIDTGTRLASDAAHTPLADLIGRTRAEVLACAEGRNTSDIARLTRISVAAASKHLATLRNTRLIDSVRDGGMVVHSRTDLGRALLEPYIGGDSREPSAAGSRRE</sequence>